<feature type="compositionally biased region" description="Polar residues" evidence="1">
    <location>
        <begin position="156"/>
        <end position="174"/>
    </location>
</feature>
<keyword evidence="4" id="KW-1185">Reference proteome</keyword>
<organism evidence="3 4">
    <name type="scientific">Ascobolus immersus RN42</name>
    <dbReference type="NCBI Taxonomy" id="1160509"/>
    <lineage>
        <taxon>Eukaryota</taxon>
        <taxon>Fungi</taxon>
        <taxon>Dikarya</taxon>
        <taxon>Ascomycota</taxon>
        <taxon>Pezizomycotina</taxon>
        <taxon>Pezizomycetes</taxon>
        <taxon>Pezizales</taxon>
        <taxon>Ascobolaceae</taxon>
        <taxon>Ascobolus</taxon>
    </lineage>
</organism>
<keyword evidence="2" id="KW-0472">Membrane</keyword>
<sequence length="607" mass="67146">MLAMGGYSVSADIEADPDSLELLPNSSSADEAMWHEFDTEEAIFGSTTLLKEAHNISLNLHHGVSYIELWLTVLAGILVQSSVLILAAFTVYHPRSKGMFLKGDSGSPALGHAVPLLLVGTMLLSLGLWICTTIIERSTEETVWRRSSPKRDSFAPSDSNDAGGNCASQTASKVTDTEEIGSGKGDLKREYKTAHIMWLQKHHVVNDQTFASALILPRAPHEEFLYSRRRKSKKLAQPRRRIRDWRSLQMLQRLTRPSTQIITVMSTVVSLLGFFCQFQAIRDLHWSISLAQLLAMALMTGLRALLRRGISIPPLAKEIPEDHILDWLATTSLRPSSANTPSKGLYTYMSIGWKFETRLSTGAYRAFLSHSYPVPNDADYGYRTVNIRRRLAQLTKYKPTPEVSVAARKLRKTISELMDTIFPKGFLAAALEDSVTTSRLTMPDAFKASSCRDANSIRLASVTGKGYLTWAVPVACTVEGPLKTFFTVQVSANSGDGNKAIIDLEELESTISLSASQIRAHTAYRSGGRHREYINLGPVEDIPLRRALAWFAGRRLFNRTACVGGREVATSNTSTCLELVVGFRSLIAEEQSPQLPSLRTIQSSLPE</sequence>
<reference evidence="3 4" key="1">
    <citation type="journal article" date="2018" name="Nat. Ecol. Evol.">
        <title>Pezizomycetes genomes reveal the molecular basis of ectomycorrhizal truffle lifestyle.</title>
        <authorList>
            <person name="Murat C."/>
            <person name="Payen T."/>
            <person name="Noel B."/>
            <person name="Kuo A."/>
            <person name="Morin E."/>
            <person name="Chen J."/>
            <person name="Kohler A."/>
            <person name="Krizsan K."/>
            <person name="Balestrini R."/>
            <person name="Da Silva C."/>
            <person name="Montanini B."/>
            <person name="Hainaut M."/>
            <person name="Levati E."/>
            <person name="Barry K.W."/>
            <person name="Belfiori B."/>
            <person name="Cichocki N."/>
            <person name="Clum A."/>
            <person name="Dockter R.B."/>
            <person name="Fauchery L."/>
            <person name="Guy J."/>
            <person name="Iotti M."/>
            <person name="Le Tacon F."/>
            <person name="Lindquist E.A."/>
            <person name="Lipzen A."/>
            <person name="Malagnac F."/>
            <person name="Mello A."/>
            <person name="Molinier V."/>
            <person name="Miyauchi S."/>
            <person name="Poulain J."/>
            <person name="Riccioni C."/>
            <person name="Rubini A."/>
            <person name="Sitrit Y."/>
            <person name="Splivallo R."/>
            <person name="Traeger S."/>
            <person name="Wang M."/>
            <person name="Zifcakova L."/>
            <person name="Wipf D."/>
            <person name="Zambonelli A."/>
            <person name="Paolocci F."/>
            <person name="Nowrousian M."/>
            <person name="Ottonello S."/>
            <person name="Baldrian P."/>
            <person name="Spatafora J.W."/>
            <person name="Henrissat B."/>
            <person name="Nagy L.G."/>
            <person name="Aury J.M."/>
            <person name="Wincker P."/>
            <person name="Grigoriev I.V."/>
            <person name="Bonfante P."/>
            <person name="Martin F.M."/>
        </authorList>
    </citation>
    <scope>NUCLEOTIDE SEQUENCE [LARGE SCALE GENOMIC DNA]</scope>
    <source>
        <strain evidence="3 4">RN42</strain>
    </source>
</reference>
<dbReference type="AlphaFoldDB" id="A0A3N4HH08"/>
<feature type="transmembrane region" description="Helical" evidence="2">
    <location>
        <begin position="112"/>
        <end position="135"/>
    </location>
</feature>
<keyword evidence="2" id="KW-0812">Transmembrane</keyword>
<feature type="region of interest" description="Disordered" evidence="1">
    <location>
        <begin position="146"/>
        <end position="183"/>
    </location>
</feature>
<gene>
    <name evidence="3" type="ORF">BJ508DRAFT_75769</name>
</gene>
<evidence type="ECO:0000313" key="3">
    <source>
        <dbReference type="EMBL" id="RPA72356.1"/>
    </source>
</evidence>
<proteinExistence type="predicted"/>
<accession>A0A3N4HH08</accession>
<keyword evidence="2" id="KW-1133">Transmembrane helix</keyword>
<evidence type="ECO:0000256" key="1">
    <source>
        <dbReference type="SAM" id="MobiDB-lite"/>
    </source>
</evidence>
<evidence type="ECO:0000256" key="2">
    <source>
        <dbReference type="SAM" id="Phobius"/>
    </source>
</evidence>
<feature type="transmembrane region" description="Helical" evidence="2">
    <location>
        <begin position="69"/>
        <end position="92"/>
    </location>
</feature>
<feature type="transmembrane region" description="Helical" evidence="2">
    <location>
        <begin position="261"/>
        <end position="280"/>
    </location>
</feature>
<name>A0A3N4HH08_ASCIM</name>
<dbReference type="Proteomes" id="UP000275078">
    <property type="component" value="Unassembled WGS sequence"/>
</dbReference>
<evidence type="ECO:0000313" key="4">
    <source>
        <dbReference type="Proteomes" id="UP000275078"/>
    </source>
</evidence>
<dbReference type="STRING" id="1160509.A0A3N4HH08"/>
<dbReference type="EMBL" id="ML119865">
    <property type="protein sequence ID" value="RPA72356.1"/>
    <property type="molecule type" value="Genomic_DNA"/>
</dbReference>
<protein>
    <submittedName>
        <fullName evidence="3">Uncharacterized protein</fullName>
    </submittedName>
</protein>